<proteinExistence type="predicted"/>
<dbReference type="GO" id="GO:0016787">
    <property type="term" value="F:hydrolase activity"/>
    <property type="evidence" value="ECO:0007669"/>
    <property type="project" value="InterPro"/>
</dbReference>
<dbReference type="Pfam" id="PF01546">
    <property type="entry name" value="Peptidase_M20"/>
    <property type="match status" value="1"/>
</dbReference>
<dbReference type="AlphaFoldDB" id="A0A969PYT5"/>
<organism evidence="1 2">
    <name type="scientific">Alkalicoccus luteus</name>
    <dbReference type="NCBI Taxonomy" id="1237094"/>
    <lineage>
        <taxon>Bacteria</taxon>
        <taxon>Bacillati</taxon>
        <taxon>Bacillota</taxon>
        <taxon>Bacilli</taxon>
        <taxon>Bacillales</taxon>
        <taxon>Bacillaceae</taxon>
        <taxon>Alkalicoccus</taxon>
    </lineage>
</organism>
<sequence>MVGMLWHTPEALEELLCEVVGWESRTFSQGEKDFPVKLQEKLKLLPYFKEHRDYVHLHDADKGRRSLTAVYRHPDADVTKTIVMISHFDTVQTEEYGHLEPFAFDPKALTMKLKEEAETLPEAARADLDSDNYLFGRGTMDMKMGVVLHLHIIEQAIEEGWPLNIVLVSVPDEEVDSVGMRTVVPELLKLKETHALDYTLFLNSEPSFTQRPGDETHYIYTGTMGKIMPAVLFYGKETHVGEPLSGITATYMSSYVSKDMEWNPAFREEDLGESTPLPVSLQLRDLKLEYSTQTPYRAAALYNVFTMKRDAGEVMDTFEEVVTKAMQQCSADYERLCAREQVEGVGGVRVIRYEELYEYVKNKFDEDLIDEGTRTILQEEDWDDREQAIRLAGEWMLLCPELAPAAVLFFAPPYYPAVNSSDESLIQEAVESLKQTADDEGFRVEHVHYFNGICDLSYVNYQKPDSELDAYPNNTPVWGTGYTIPFEAMQQLKAPVLNVGPFGKDPHQRTERLHRQNAFVHTPKMLHKLMEVWQKNSSPHYS</sequence>
<comment type="caution">
    <text evidence="1">The sequence shown here is derived from an EMBL/GenBank/DDBJ whole genome shotgun (WGS) entry which is preliminary data.</text>
</comment>
<dbReference type="PIRSF" id="PIRSF010386">
    <property type="entry name" value="RocB"/>
    <property type="match status" value="1"/>
</dbReference>
<accession>A0A969PYT5</accession>
<dbReference type="EMBL" id="JAATHJ010000015">
    <property type="protein sequence ID" value="NJP38042.1"/>
    <property type="molecule type" value="Genomic_DNA"/>
</dbReference>
<dbReference type="Gene3D" id="3.40.630.10">
    <property type="entry name" value="Zn peptidases"/>
    <property type="match status" value="1"/>
</dbReference>
<dbReference type="InterPro" id="IPR050072">
    <property type="entry name" value="Peptidase_M20A"/>
</dbReference>
<evidence type="ECO:0000313" key="1">
    <source>
        <dbReference type="EMBL" id="NJP38042.1"/>
    </source>
</evidence>
<dbReference type="PANTHER" id="PTHR43808">
    <property type="entry name" value="ACETYLORNITHINE DEACETYLASE"/>
    <property type="match status" value="1"/>
</dbReference>
<keyword evidence="2" id="KW-1185">Reference proteome</keyword>
<dbReference type="InterPro" id="IPR002933">
    <property type="entry name" value="Peptidase_M20"/>
</dbReference>
<gene>
    <name evidence="1" type="ORF">HCN83_10660</name>
</gene>
<reference evidence="1 2" key="1">
    <citation type="submission" date="2020-03" db="EMBL/GenBank/DDBJ databases">
        <title>Assessment of the enzymatic potential of alkaline-tolerant lipase obtained from Bacillus luteus H11 (technogenic soil) for the bioremediation of saline soils contaminated with petroleum substances.</title>
        <authorList>
            <person name="Kalwasinska A."/>
        </authorList>
    </citation>
    <scope>NUCLEOTIDE SEQUENCE [LARGE SCALE GENOMIC DNA]</scope>
    <source>
        <strain evidence="1 2">H11</strain>
    </source>
</reference>
<dbReference type="PANTHER" id="PTHR43808:SF27">
    <property type="entry name" value="PROTEIN ROCB"/>
    <property type="match status" value="1"/>
</dbReference>
<evidence type="ECO:0000313" key="2">
    <source>
        <dbReference type="Proteomes" id="UP000752012"/>
    </source>
</evidence>
<dbReference type="Proteomes" id="UP000752012">
    <property type="component" value="Unassembled WGS sequence"/>
</dbReference>
<dbReference type="InterPro" id="IPR012166">
    <property type="entry name" value="Uncharacterised_RocB"/>
</dbReference>
<name>A0A969PYT5_9BACI</name>
<dbReference type="SUPFAM" id="SSF53187">
    <property type="entry name" value="Zn-dependent exopeptidases"/>
    <property type="match status" value="1"/>
</dbReference>
<protein>
    <submittedName>
        <fullName evidence="1">M20/M25/M40 family metallo-hydrolase</fullName>
    </submittedName>
</protein>